<keyword evidence="8" id="KW-1185">Reference proteome</keyword>
<dbReference type="Proteomes" id="UP000807504">
    <property type="component" value="Unassembled WGS sequence"/>
</dbReference>
<evidence type="ECO:0000256" key="5">
    <source>
        <dbReference type="ARBA" id="ARBA00023230"/>
    </source>
</evidence>
<keyword evidence="4" id="KW-0472">Membrane</keyword>
<dbReference type="PANTHER" id="PTHR12943:SF27">
    <property type="entry name" value="HOMOCYSTEINE-INDUCED ENDOPLASMIC RETICULUM PROTEIN, ISOFORM A"/>
    <property type="match status" value="1"/>
</dbReference>
<comment type="caution">
    <text evidence="7">The sequence shown here is derived from an EMBL/GenBank/DDBJ whole genome shotgun (WGS) entry which is preliminary data.</text>
</comment>
<sequence>MTVQLIIKSATQSVDDFTLPCEMTWTIGYVKEQLSTMYPTKPKKEYQKLIYGGRLLPDDLSLEAVLNPTQDV</sequence>
<evidence type="ECO:0000313" key="7">
    <source>
        <dbReference type="EMBL" id="KAF8787097.1"/>
    </source>
</evidence>
<dbReference type="EMBL" id="JABXBU010000015">
    <property type="protein sequence ID" value="KAF8787097.1"/>
    <property type="molecule type" value="Genomic_DNA"/>
</dbReference>
<gene>
    <name evidence="7" type="ORF">HNY73_008727</name>
</gene>
<keyword evidence="2" id="KW-0812">Transmembrane</keyword>
<dbReference type="InterPro" id="IPR029071">
    <property type="entry name" value="Ubiquitin-like_domsf"/>
</dbReference>
<evidence type="ECO:0000256" key="1">
    <source>
        <dbReference type="ARBA" id="ARBA00004370"/>
    </source>
</evidence>
<feature type="domain" description="Ubiquitin-like" evidence="6">
    <location>
        <begin position="3"/>
        <end position="63"/>
    </location>
</feature>
<protein>
    <submittedName>
        <fullName evidence="7">Homocysteine-responsive endoplasmic like protein</fullName>
    </submittedName>
</protein>
<dbReference type="PANTHER" id="PTHR12943">
    <property type="entry name" value="HOMOCYSTEINE-RESPONSIVE ENDOPLASMIC RETICULUM-RESIDENT UNIQUITIN-LIKE DOMAIN HERPUD PROTEIN FAMILY MEMBER"/>
    <property type="match status" value="1"/>
</dbReference>
<evidence type="ECO:0000256" key="4">
    <source>
        <dbReference type="ARBA" id="ARBA00023136"/>
    </source>
</evidence>
<dbReference type="Gene3D" id="3.10.20.90">
    <property type="entry name" value="Phosphatidylinositol 3-kinase Catalytic Subunit, Chain A, domain 1"/>
    <property type="match status" value="1"/>
</dbReference>
<name>A0A8T0F7F9_ARGBR</name>
<dbReference type="InterPro" id="IPR000626">
    <property type="entry name" value="Ubiquitin-like_dom"/>
</dbReference>
<dbReference type="SUPFAM" id="SSF54236">
    <property type="entry name" value="Ubiquitin-like"/>
    <property type="match status" value="1"/>
</dbReference>
<proteinExistence type="predicted"/>
<keyword evidence="5" id="KW-0834">Unfolded protein response</keyword>
<keyword evidence="3" id="KW-1133">Transmembrane helix</keyword>
<evidence type="ECO:0000256" key="2">
    <source>
        <dbReference type="ARBA" id="ARBA00022692"/>
    </source>
</evidence>
<dbReference type="FunFam" id="3.10.20.90:FF:000046">
    <property type="entry name" value="Homocysteine-responsive endoplasmic reticulum-resident ubiquitin-like domain member 2 protein"/>
    <property type="match status" value="1"/>
</dbReference>
<evidence type="ECO:0000259" key="6">
    <source>
        <dbReference type="PROSITE" id="PS50053"/>
    </source>
</evidence>
<evidence type="ECO:0000256" key="3">
    <source>
        <dbReference type="ARBA" id="ARBA00022989"/>
    </source>
</evidence>
<dbReference type="Pfam" id="PF00240">
    <property type="entry name" value="ubiquitin"/>
    <property type="match status" value="1"/>
</dbReference>
<dbReference type="InterPro" id="IPR039751">
    <property type="entry name" value="HERPUD1/2"/>
</dbReference>
<dbReference type="GO" id="GO:0030968">
    <property type="term" value="P:endoplasmic reticulum unfolded protein response"/>
    <property type="evidence" value="ECO:0007669"/>
    <property type="project" value="TreeGrafter"/>
</dbReference>
<dbReference type="AlphaFoldDB" id="A0A8T0F7F9"/>
<reference evidence="7" key="1">
    <citation type="journal article" date="2020" name="bioRxiv">
        <title>Chromosome-level reference genome of the European wasp spider Argiope bruennichi: a resource for studies on range expansion and evolutionary adaptation.</title>
        <authorList>
            <person name="Sheffer M.M."/>
            <person name="Hoppe A."/>
            <person name="Krehenwinkel H."/>
            <person name="Uhl G."/>
            <person name="Kuss A.W."/>
            <person name="Jensen L."/>
            <person name="Jensen C."/>
            <person name="Gillespie R.G."/>
            <person name="Hoff K.J."/>
            <person name="Prost S."/>
        </authorList>
    </citation>
    <scope>NUCLEOTIDE SEQUENCE</scope>
</reference>
<evidence type="ECO:0000313" key="8">
    <source>
        <dbReference type="Proteomes" id="UP000807504"/>
    </source>
</evidence>
<comment type="subcellular location">
    <subcellularLocation>
        <location evidence="1">Membrane</location>
    </subcellularLocation>
</comment>
<accession>A0A8T0F7F9</accession>
<dbReference type="GO" id="GO:0016020">
    <property type="term" value="C:membrane"/>
    <property type="evidence" value="ECO:0007669"/>
    <property type="project" value="UniProtKB-SubCell"/>
</dbReference>
<reference evidence="7" key="2">
    <citation type="submission" date="2020-06" db="EMBL/GenBank/DDBJ databases">
        <authorList>
            <person name="Sheffer M."/>
        </authorList>
    </citation>
    <scope>NUCLEOTIDE SEQUENCE</scope>
</reference>
<dbReference type="PROSITE" id="PS50053">
    <property type="entry name" value="UBIQUITIN_2"/>
    <property type="match status" value="1"/>
</dbReference>
<organism evidence="7 8">
    <name type="scientific">Argiope bruennichi</name>
    <name type="common">Wasp spider</name>
    <name type="synonym">Aranea bruennichi</name>
    <dbReference type="NCBI Taxonomy" id="94029"/>
    <lineage>
        <taxon>Eukaryota</taxon>
        <taxon>Metazoa</taxon>
        <taxon>Ecdysozoa</taxon>
        <taxon>Arthropoda</taxon>
        <taxon>Chelicerata</taxon>
        <taxon>Arachnida</taxon>
        <taxon>Araneae</taxon>
        <taxon>Araneomorphae</taxon>
        <taxon>Entelegynae</taxon>
        <taxon>Araneoidea</taxon>
        <taxon>Araneidae</taxon>
        <taxon>Argiope</taxon>
    </lineage>
</organism>